<keyword evidence="1" id="KW-0472">Membrane</keyword>
<keyword evidence="1" id="KW-1133">Transmembrane helix</keyword>
<dbReference type="OrthoDB" id="9883379at2"/>
<sequence>MILRLAEVLSEPEILYLTTAFFMAVEAFAAWVIVDEQRTRRLARLIGAWRNPQGKDGQDR</sequence>
<keyword evidence="1" id="KW-0812">Transmembrane</keyword>
<dbReference type="RefSeq" id="WP_091113591.1">
    <property type="nucleotide sequence ID" value="NZ_FMHY01000002.1"/>
</dbReference>
<dbReference type="STRING" id="227316.GA0070604_0544"/>
<protein>
    <submittedName>
        <fullName evidence="2">Uncharacterized protein</fullName>
    </submittedName>
</protein>
<keyword evidence="3" id="KW-1185">Reference proteome</keyword>
<dbReference type="AlphaFoldDB" id="A0A1C6TSR5"/>
<evidence type="ECO:0000256" key="1">
    <source>
        <dbReference type="SAM" id="Phobius"/>
    </source>
</evidence>
<evidence type="ECO:0000313" key="3">
    <source>
        <dbReference type="Proteomes" id="UP000199696"/>
    </source>
</evidence>
<feature type="transmembrane region" description="Helical" evidence="1">
    <location>
        <begin position="14"/>
        <end position="34"/>
    </location>
</feature>
<organism evidence="2 3">
    <name type="scientific">Micromonospora eburnea</name>
    <dbReference type="NCBI Taxonomy" id="227316"/>
    <lineage>
        <taxon>Bacteria</taxon>
        <taxon>Bacillati</taxon>
        <taxon>Actinomycetota</taxon>
        <taxon>Actinomycetes</taxon>
        <taxon>Micromonosporales</taxon>
        <taxon>Micromonosporaceae</taxon>
        <taxon>Micromonospora</taxon>
    </lineage>
</organism>
<name>A0A1C6TSR5_9ACTN</name>
<gene>
    <name evidence="2" type="ORF">GA0070604_0544</name>
</gene>
<dbReference type="Proteomes" id="UP000199696">
    <property type="component" value="Unassembled WGS sequence"/>
</dbReference>
<reference evidence="3" key="1">
    <citation type="submission" date="2016-06" db="EMBL/GenBank/DDBJ databases">
        <authorList>
            <person name="Varghese N."/>
            <person name="Submissions Spin"/>
        </authorList>
    </citation>
    <scope>NUCLEOTIDE SEQUENCE [LARGE SCALE GENOMIC DNA]</scope>
    <source>
        <strain evidence="3">DSM 44814</strain>
    </source>
</reference>
<accession>A0A1C6TSR5</accession>
<evidence type="ECO:0000313" key="2">
    <source>
        <dbReference type="EMBL" id="SCL44693.1"/>
    </source>
</evidence>
<proteinExistence type="predicted"/>
<dbReference type="EMBL" id="FMHY01000002">
    <property type="protein sequence ID" value="SCL44693.1"/>
    <property type="molecule type" value="Genomic_DNA"/>
</dbReference>